<dbReference type="Pfam" id="PF23602">
    <property type="entry name" value="CS_DNAAF11_C"/>
    <property type="match status" value="1"/>
</dbReference>
<dbReference type="PANTHER" id="PTHR46759:SF1">
    <property type="entry name" value="LEUCINE-RICH REPEAT-CONTAINING PROTEIN 72"/>
    <property type="match status" value="1"/>
</dbReference>
<sequence length="382" mass="41838">MRVTLELLRKRAEHNDGQLLTLREIGLHQQGLEKIELIGQLCRRLQILYLQGNVICKIENLHRLKELEHLNLALNNVTKELHLLGNPCTSWQGYRAYVLALLPQLHSLDGKVVSASERISARQRLQQLSEDLRSELAQQGLDMDAECAVEDDSLADMDVIPETGHVDDRGEMVRPWCPATRLLDQRETDAENARAEAAKLAGMRGRAADSVNQAPPRRSDFPPLQEGNQVMQCNESKWDFELRERDDGSAVELEVAIGPGTDASQVKADVQPLLVRLLIKGRLLQLELPREVSPDSAAAVRSAASSRLVVTMPVAALPSGRSAPSNPVGRGPSESTLKNGRKAAQGVQSLGCSQQASLANVIPKLNAEVLALDADDDSIPDL</sequence>
<evidence type="ECO:0000256" key="1">
    <source>
        <dbReference type="ARBA" id="ARBA00004430"/>
    </source>
</evidence>
<organism evidence="5 6">
    <name type="scientific">Symbiochloris irregularis</name>
    <dbReference type="NCBI Taxonomy" id="706552"/>
    <lineage>
        <taxon>Eukaryota</taxon>
        <taxon>Viridiplantae</taxon>
        <taxon>Chlorophyta</taxon>
        <taxon>core chlorophytes</taxon>
        <taxon>Trebouxiophyceae</taxon>
        <taxon>Trebouxiales</taxon>
        <taxon>Trebouxiaceae</taxon>
        <taxon>Symbiochloris</taxon>
    </lineage>
</organism>
<evidence type="ECO:0000256" key="3">
    <source>
        <dbReference type="SAM" id="MobiDB-lite"/>
    </source>
</evidence>
<dbReference type="Gene3D" id="3.80.10.10">
    <property type="entry name" value="Ribonuclease Inhibitor"/>
    <property type="match status" value="2"/>
</dbReference>
<dbReference type="GO" id="GO:0005930">
    <property type="term" value="C:axoneme"/>
    <property type="evidence" value="ECO:0007669"/>
    <property type="project" value="UniProtKB-SubCell"/>
</dbReference>
<dbReference type="InterPro" id="IPR001611">
    <property type="entry name" value="Leu-rich_rpt"/>
</dbReference>
<dbReference type="InterPro" id="IPR056496">
    <property type="entry name" value="CS_DNAAF11_C"/>
</dbReference>
<evidence type="ECO:0000259" key="4">
    <source>
        <dbReference type="Pfam" id="PF23602"/>
    </source>
</evidence>
<name>A0AAW1PK23_9CHLO</name>
<dbReference type="PANTHER" id="PTHR46759">
    <property type="entry name" value="LEUCINE-RICH REPEAT-CONTAINING PROTEIN 72"/>
    <property type="match status" value="1"/>
</dbReference>
<keyword evidence="6" id="KW-1185">Reference proteome</keyword>
<dbReference type="InterPro" id="IPR032675">
    <property type="entry name" value="LRR_dom_sf"/>
</dbReference>
<protein>
    <recommendedName>
        <fullName evidence="4">Dynein axonemal assembly factor 11-like CS domain-containing protein</fullName>
    </recommendedName>
</protein>
<gene>
    <name evidence="5" type="ORF">WJX73_009043</name>
</gene>
<dbReference type="EMBL" id="JALJOQ010000016">
    <property type="protein sequence ID" value="KAK9809811.1"/>
    <property type="molecule type" value="Genomic_DNA"/>
</dbReference>
<dbReference type="SUPFAM" id="SSF52058">
    <property type="entry name" value="L domain-like"/>
    <property type="match status" value="1"/>
</dbReference>
<dbReference type="InterPro" id="IPR042655">
    <property type="entry name" value="LRC72"/>
</dbReference>
<dbReference type="AlphaFoldDB" id="A0AAW1PK23"/>
<reference evidence="5 6" key="1">
    <citation type="journal article" date="2024" name="Nat. Commun.">
        <title>Phylogenomics reveals the evolutionary origins of lichenization in chlorophyte algae.</title>
        <authorList>
            <person name="Puginier C."/>
            <person name="Libourel C."/>
            <person name="Otte J."/>
            <person name="Skaloud P."/>
            <person name="Haon M."/>
            <person name="Grisel S."/>
            <person name="Petersen M."/>
            <person name="Berrin J.G."/>
            <person name="Delaux P.M."/>
            <person name="Dal Grande F."/>
            <person name="Keller J."/>
        </authorList>
    </citation>
    <scope>NUCLEOTIDE SEQUENCE [LARGE SCALE GENOMIC DNA]</scope>
    <source>
        <strain evidence="5 6">SAG 2036</strain>
    </source>
</reference>
<evidence type="ECO:0000256" key="2">
    <source>
        <dbReference type="ARBA" id="ARBA00049982"/>
    </source>
</evidence>
<feature type="domain" description="Dynein axonemal assembly factor 11-like CS" evidence="4">
    <location>
        <begin position="216"/>
        <end position="313"/>
    </location>
</feature>
<feature type="region of interest" description="Disordered" evidence="3">
    <location>
        <begin position="317"/>
        <end position="343"/>
    </location>
</feature>
<comment type="subcellular location">
    <subcellularLocation>
        <location evidence="1">Cytoplasm</location>
        <location evidence="1">Cytoskeleton</location>
        <location evidence="1">Cilium axoneme</location>
    </subcellularLocation>
</comment>
<evidence type="ECO:0000313" key="6">
    <source>
        <dbReference type="Proteomes" id="UP001465755"/>
    </source>
</evidence>
<accession>A0AAW1PK23</accession>
<feature type="region of interest" description="Disordered" evidence="3">
    <location>
        <begin position="199"/>
        <end position="226"/>
    </location>
</feature>
<evidence type="ECO:0000313" key="5">
    <source>
        <dbReference type="EMBL" id="KAK9809811.1"/>
    </source>
</evidence>
<dbReference type="PROSITE" id="PS51450">
    <property type="entry name" value="LRR"/>
    <property type="match status" value="1"/>
</dbReference>
<comment type="caution">
    <text evidence="5">The sequence shown here is derived from an EMBL/GenBank/DDBJ whole genome shotgun (WGS) entry which is preliminary data.</text>
</comment>
<comment type="similarity">
    <text evidence="2">Belongs to the tilB family.</text>
</comment>
<proteinExistence type="inferred from homology"/>
<dbReference type="Proteomes" id="UP001465755">
    <property type="component" value="Unassembled WGS sequence"/>
</dbReference>